<organism evidence="3 4">
    <name type="scientific">Botryotinia narcissicola</name>
    <dbReference type="NCBI Taxonomy" id="278944"/>
    <lineage>
        <taxon>Eukaryota</taxon>
        <taxon>Fungi</taxon>
        <taxon>Dikarya</taxon>
        <taxon>Ascomycota</taxon>
        <taxon>Pezizomycotina</taxon>
        <taxon>Leotiomycetes</taxon>
        <taxon>Helotiales</taxon>
        <taxon>Sclerotiniaceae</taxon>
        <taxon>Botryotinia</taxon>
    </lineage>
</organism>
<protein>
    <submittedName>
        <fullName evidence="3">Uncharacterized protein</fullName>
    </submittedName>
</protein>
<dbReference type="EMBL" id="PQXJ01000048">
    <property type="protein sequence ID" value="TGO67086.1"/>
    <property type="molecule type" value="Genomic_DNA"/>
</dbReference>
<feature type="signal peptide" evidence="2">
    <location>
        <begin position="1"/>
        <end position="28"/>
    </location>
</feature>
<dbReference type="AlphaFoldDB" id="A0A4Z1J0D7"/>
<gene>
    <name evidence="3" type="ORF">BOTNAR_0048g00160</name>
</gene>
<feature type="chain" id="PRO_5021318555" evidence="2">
    <location>
        <begin position="29"/>
        <end position="478"/>
    </location>
</feature>
<evidence type="ECO:0000313" key="4">
    <source>
        <dbReference type="Proteomes" id="UP000297452"/>
    </source>
</evidence>
<keyword evidence="2" id="KW-0732">Signal</keyword>
<sequence>MSCCPLNACYLAVAVLSAVQCLLLKTVGSPLLDGLSSGVCALLGGSGAVANACNCLTAANASGACGSGCTDSRGIGPGYALYTPLSSVLGGVAKLAGESVCPGTTGYYCPTGQTCMTRTGSAPYCCNDSTDCYNSLGKCADTSWQQYRVTIGASTSNFCCGNGTIGVYQSSGQNSVGICATARPAFYTTVSAISSGSCYYSTSSTILSNTFSSSTSTRSSSSSSQTSSLVGDTPITTTRSTTTATSTSASIPKSSGSSSALVSDSPITFTRSKSTSTSLSVLESPSSSQTTQLFTSPISSVSSSASISNPTSTTQIIQSANSSLSISSSSISSSVISTSTSISVSIEPPSSSLISPATSTSASVVDQTSSSVSKSTTSTASFSPSIYSLEISQSQPQSQSQSQSSNIDSTSSSSQFSSSISNSIPSTFIGPVTTQSSILTGAESTNSIYTPAPAETPAEPCDASLCLFRRVIPTSREL</sequence>
<dbReference type="OrthoDB" id="3556387at2759"/>
<name>A0A4Z1J0D7_9HELO</name>
<reference evidence="3 4" key="1">
    <citation type="submission" date="2017-12" db="EMBL/GenBank/DDBJ databases">
        <title>Comparative genomics of Botrytis spp.</title>
        <authorList>
            <person name="Valero-Jimenez C.A."/>
            <person name="Tapia P."/>
            <person name="Veloso J."/>
            <person name="Silva-Moreno E."/>
            <person name="Staats M."/>
            <person name="Valdes J.H."/>
            <person name="Van Kan J.A.L."/>
        </authorList>
    </citation>
    <scope>NUCLEOTIDE SEQUENCE [LARGE SCALE GENOMIC DNA]</scope>
    <source>
        <strain evidence="3 4">MUCL2120</strain>
    </source>
</reference>
<comment type="caution">
    <text evidence="3">The sequence shown here is derived from an EMBL/GenBank/DDBJ whole genome shotgun (WGS) entry which is preliminary data.</text>
</comment>
<feature type="region of interest" description="Disordered" evidence="1">
    <location>
        <begin position="213"/>
        <end position="263"/>
    </location>
</feature>
<keyword evidence="4" id="KW-1185">Reference proteome</keyword>
<evidence type="ECO:0000313" key="3">
    <source>
        <dbReference type="EMBL" id="TGO67086.1"/>
    </source>
</evidence>
<dbReference type="Proteomes" id="UP000297452">
    <property type="component" value="Unassembled WGS sequence"/>
</dbReference>
<evidence type="ECO:0000256" key="2">
    <source>
        <dbReference type="SAM" id="SignalP"/>
    </source>
</evidence>
<accession>A0A4Z1J0D7</accession>
<dbReference type="STRING" id="278944.A0A4Z1J0D7"/>
<evidence type="ECO:0000256" key="1">
    <source>
        <dbReference type="SAM" id="MobiDB-lite"/>
    </source>
</evidence>
<proteinExistence type="predicted"/>
<feature type="region of interest" description="Disordered" evidence="1">
    <location>
        <begin position="392"/>
        <end position="418"/>
    </location>
</feature>